<feature type="region of interest" description="Disordered" evidence="1">
    <location>
        <begin position="888"/>
        <end position="919"/>
    </location>
</feature>
<accession>A0A1Q9C2W1</accession>
<feature type="compositionally biased region" description="Low complexity" evidence="1">
    <location>
        <begin position="1216"/>
        <end position="1240"/>
    </location>
</feature>
<feature type="transmembrane region" description="Helical" evidence="2">
    <location>
        <begin position="365"/>
        <end position="393"/>
    </location>
</feature>
<evidence type="ECO:0000313" key="3">
    <source>
        <dbReference type="EMBL" id="OLP77252.1"/>
    </source>
</evidence>
<proteinExistence type="predicted"/>
<dbReference type="EMBL" id="LSRX01001807">
    <property type="protein sequence ID" value="OLP77252.1"/>
    <property type="molecule type" value="Genomic_DNA"/>
</dbReference>
<protein>
    <submittedName>
        <fullName evidence="3">Uncharacterized protein</fullName>
    </submittedName>
</protein>
<feature type="compositionally biased region" description="Basic and acidic residues" evidence="1">
    <location>
        <begin position="237"/>
        <end position="265"/>
    </location>
</feature>
<dbReference type="OrthoDB" id="415897at2759"/>
<feature type="transmembrane region" description="Helical" evidence="2">
    <location>
        <begin position="652"/>
        <end position="669"/>
    </location>
</feature>
<gene>
    <name evidence="3" type="ORF">AK812_SmicGene42705</name>
</gene>
<evidence type="ECO:0000313" key="4">
    <source>
        <dbReference type="Proteomes" id="UP000186817"/>
    </source>
</evidence>
<keyword evidence="2" id="KW-0472">Membrane</keyword>
<reference evidence="3 4" key="1">
    <citation type="submission" date="2016-02" db="EMBL/GenBank/DDBJ databases">
        <title>Genome analysis of coral dinoflagellate symbionts highlights evolutionary adaptations to a symbiotic lifestyle.</title>
        <authorList>
            <person name="Aranda M."/>
            <person name="Li Y."/>
            <person name="Liew Y.J."/>
            <person name="Baumgarten S."/>
            <person name="Simakov O."/>
            <person name="Wilson M."/>
            <person name="Piel J."/>
            <person name="Ashoor H."/>
            <person name="Bougouffa S."/>
            <person name="Bajic V.B."/>
            <person name="Ryu T."/>
            <person name="Ravasi T."/>
            <person name="Bayer T."/>
            <person name="Micklem G."/>
            <person name="Kim H."/>
            <person name="Bhak J."/>
            <person name="Lajeunesse T.C."/>
            <person name="Voolstra C.R."/>
        </authorList>
    </citation>
    <scope>NUCLEOTIDE SEQUENCE [LARGE SCALE GENOMIC DNA]</scope>
    <source>
        <strain evidence="3 4">CCMP2467</strain>
    </source>
</reference>
<comment type="caution">
    <text evidence="3">The sequence shown here is derived from an EMBL/GenBank/DDBJ whole genome shotgun (WGS) entry which is preliminary data.</text>
</comment>
<feature type="compositionally biased region" description="Acidic residues" evidence="1">
    <location>
        <begin position="888"/>
        <end position="898"/>
    </location>
</feature>
<feature type="transmembrane region" description="Helical" evidence="2">
    <location>
        <begin position="715"/>
        <end position="736"/>
    </location>
</feature>
<keyword evidence="4" id="KW-1185">Reference proteome</keyword>
<feature type="transmembrane region" description="Helical" evidence="2">
    <location>
        <begin position="853"/>
        <end position="874"/>
    </location>
</feature>
<dbReference type="PANTHER" id="PTHR11319:SF35">
    <property type="entry name" value="OUTER MEMBRANE PROTEIN PMPC-RELATED"/>
    <property type="match status" value="1"/>
</dbReference>
<dbReference type="Proteomes" id="UP000186817">
    <property type="component" value="Unassembled WGS sequence"/>
</dbReference>
<sequence length="1262" mass="142202">MTARARHLGQIRSKYTMAGVKYQGSVTIHAMVDPEPGPALEDQENALPKRDKIIQICQSDEMFTWIHALATILGINEKAVIGGLKVSEQLKVWQDRIRILKKPPWIFAPLNLVKTDVNTTWAEAMTARPVMGTDGLLTVALGEGDAYRVLPKITGFFGIISALFKKLWDQAEMHETLETDDNFEIVASTIKAIYDQTCRSCGLINRLMIYMPKDGKQVRKMRIDHRVGDTPAKQKLLRPDKRRSEDQGPVSEKRQKDETADSRQHWDDNSWWRSADWSSSSSTSVTRPTPFDSWRMLATLHFTAATFPWPEEVSSAMSDLFAIMSLVPRLATVQFASKCRAGELLPGSRAATMAAPGIYFVTSPILAIIGLFLFAAFMVYLVVPIAALAGLYFNDFQRDKKKRDKLKIQAREAFDALAEEHRHGLVWTDLQDSGILDEVELNIFEHGIDHMESFISGFHDWGSCSAEAKRPILAKLCVHKASQDPRQEQLRAEVRLTMEEFKTMPDFSTKGHGERGLLEILFDKSWRGKNSSIFSDLGEPPAALHDFVRRALAWKLRHRVEHRAADWGLDVGTVALAVCDSFSTARELHVSSADESGFDELIAKTCERLSLERQRRHEKDTEIRAPEPIASGLDPDTLDFGLFTSRPRPSQLLQQCVPVIWVMLLAMWPELLSQFLKMVWCAPFSEDNNRGLTEVKQRLLPHPDVVCWSFDHFELALIASIGLVVWCIGVPLLLFLRIYKLKDRQNPENGRRYGFFIEGYEPGFWYWDIIVKRFDIALMNLVTYTSLADDEKAKLLLFPFISGAMLAIAAWCRPFTNDQAEILDFMEMCLLSFRFVMFSMIAVLLIFNPSAAVTYAVAGTLVLALGCICMYFALHVMVQMLRTSAEEMGEEVEEDDDSNDHARDAKTTQNPKDKGKGKPNPIVVLVGEVKKTLIGCTLPLFVQGEDEKLFVEWTITTDKIRLVSSQPKKLRRSSSFARVASAVKHARAQILRFGASYQRQVVVKALEEFSELWFDQFDQLVMPVDSTRLLVALTSTLRNLPNKTPKRQIASKWKEEVDKLFMPRADGQQGLHGIDNKWHVTPDEILVMTQRLASVGAKDAVILVESVLSALHRRQKEYAVYMRELEIEDEDESDQEGFGPPFALEEDSNQANEYPDGVQLVPRRNVPMAERAAQTKMSGMKRSQDARDVLEIARVQELAPAAEAGSTLLDAKVEKSSALVSSGRSRSPSPAEERQSSASPFPDTEVKSVVPMTIDAPNQTAL</sequence>
<organism evidence="3 4">
    <name type="scientific">Symbiodinium microadriaticum</name>
    <name type="common">Dinoflagellate</name>
    <name type="synonym">Zooxanthella microadriatica</name>
    <dbReference type="NCBI Taxonomy" id="2951"/>
    <lineage>
        <taxon>Eukaryota</taxon>
        <taxon>Sar</taxon>
        <taxon>Alveolata</taxon>
        <taxon>Dinophyceae</taxon>
        <taxon>Suessiales</taxon>
        <taxon>Symbiodiniaceae</taxon>
        <taxon>Symbiodinium</taxon>
    </lineage>
</organism>
<feature type="transmembrane region" description="Helical" evidence="2">
    <location>
        <begin position="828"/>
        <end position="847"/>
    </location>
</feature>
<feature type="region of interest" description="Disordered" evidence="1">
    <location>
        <begin position="222"/>
        <end position="265"/>
    </location>
</feature>
<dbReference type="AlphaFoldDB" id="A0A1Q9C2W1"/>
<evidence type="ECO:0000256" key="2">
    <source>
        <dbReference type="SAM" id="Phobius"/>
    </source>
</evidence>
<feature type="compositionally biased region" description="Basic and acidic residues" evidence="1">
    <location>
        <begin position="899"/>
        <end position="916"/>
    </location>
</feature>
<dbReference type="PANTHER" id="PTHR11319">
    <property type="entry name" value="G PROTEIN-COUPLED RECEPTOR-RELATED"/>
    <property type="match status" value="1"/>
</dbReference>
<evidence type="ECO:0000256" key="1">
    <source>
        <dbReference type="SAM" id="MobiDB-lite"/>
    </source>
</evidence>
<feature type="transmembrane region" description="Helical" evidence="2">
    <location>
        <begin position="796"/>
        <end position="816"/>
    </location>
</feature>
<keyword evidence="2" id="KW-0812">Transmembrane</keyword>
<name>A0A1Q9C2W1_SYMMI</name>
<feature type="region of interest" description="Disordered" evidence="1">
    <location>
        <begin position="1129"/>
        <end position="1165"/>
    </location>
</feature>
<keyword evidence="2" id="KW-1133">Transmembrane helix</keyword>
<feature type="region of interest" description="Disordered" evidence="1">
    <location>
        <begin position="1208"/>
        <end position="1262"/>
    </location>
</feature>